<dbReference type="AlphaFoldDB" id="A0A6I3WB49"/>
<gene>
    <name evidence="6" type="ORF">GNF76_12340</name>
</gene>
<feature type="chain" id="PRO_5026114925" evidence="4">
    <location>
        <begin position="25"/>
        <end position="412"/>
    </location>
</feature>
<dbReference type="InterPro" id="IPR035959">
    <property type="entry name" value="RutC-like_sf"/>
</dbReference>
<feature type="signal peptide" evidence="4">
    <location>
        <begin position="1"/>
        <end position="24"/>
    </location>
</feature>
<dbReference type="SUPFAM" id="SSF53850">
    <property type="entry name" value="Periplasmic binding protein-like II"/>
    <property type="match status" value="1"/>
</dbReference>
<keyword evidence="3" id="KW-0175">Coiled coil</keyword>
<feature type="coiled-coil region" evidence="3">
    <location>
        <begin position="224"/>
        <end position="251"/>
    </location>
</feature>
<keyword evidence="2 4" id="KW-0732">Signal</keyword>
<dbReference type="InterPro" id="IPR006175">
    <property type="entry name" value="YjgF/YER057c/UK114"/>
</dbReference>
<organism evidence="6 7">
    <name type="scientific">Pseudomonas spelaei</name>
    <dbReference type="NCBI Taxonomy" id="1055469"/>
    <lineage>
        <taxon>Bacteria</taxon>
        <taxon>Pseudomonadati</taxon>
        <taxon>Pseudomonadota</taxon>
        <taxon>Gammaproteobacteria</taxon>
        <taxon>Pseudomonadales</taxon>
        <taxon>Pseudomonadaceae</taxon>
        <taxon>Pseudomonas</taxon>
    </lineage>
</organism>
<comment type="caution">
    <text evidence="6">The sequence shown here is derived from an EMBL/GenBank/DDBJ whole genome shotgun (WGS) entry which is preliminary data.</text>
</comment>
<evidence type="ECO:0000256" key="1">
    <source>
        <dbReference type="ARBA" id="ARBA00010333"/>
    </source>
</evidence>
<evidence type="ECO:0000256" key="2">
    <source>
        <dbReference type="ARBA" id="ARBA00022729"/>
    </source>
</evidence>
<dbReference type="InterPro" id="IPR001638">
    <property type="entry name" value="Solute-binding_3/MltF_N"/>
</dbReference>
<dbReference type="Pfam" id="PF00497">
    <property type="entry name" value="SBP_bac_3"/>
    <property type="match status" value="1"/>
</dbReference>
<dbReference type="Pfam" id="PF01042">
    <property type="entry name" value="Ribonuc_L-PSP"/>
    <property type="match status" value="1"/>
</dbReference>
<dbReference type="Gene3D" id="3.30.1330.40">
    <property type="entry name" value="RutC-like"/>
    <property type="match status" value="1"/>
</dbReference>
<name>A0A6I3WB49_9PSED</name>
<evidence type="ECO:0000313" key="6">
    <source>
        <dbReference type="EMBL" id="MUF05134.1"/>
    </source>
</evidence>
<dbReference type="EMBL" id="WNNK01000009">
    <property type="protein sequence ID" value="MUF05134.1"/>
    <property type="molecule type" value="Genomic_DNA"/>
</dbReference>
<comment type="similarity">
    <text evidence="1">Belongs to the bacterial solute-binding protein 3 family.</text>
</comment>
<sequence>MAVTQICAALIFLMVMGGFFTVAADDQARSEIRFAVAAQFPPYESRNEKGQLVGLNIELGNALCAQLKVRCTWVDQVFAGSIVALEQRRFDAIMGMASTPQRRQLIDFTEDLYPLTTHLVARKDSGLVPTVRSLRGKRIGVLAGSNREAFAQAQWAPAGVIVKSFWLNDQLIRSLVEGDIDATLQGTIEIREALLDTPYGQDFKFSGPAVVGEQLGNGVAIGLRKSGAALRDELNRALEQLKQNGEYLRITQRYLMEEKPSAMSGRGDGPQFHSGASGLSFSEVVRVGNTLYLSDVLGLDERRNPVKGGAPAQMKQAMSILRETLERHQSSLAHVVKCTLLLTDLDDLSQVNEVYLSYFLSDRLPARSVLSVRRLPRRALVAIECIAVTHDQEEPRSQAISLEESTKPPATK</sequence>
<dbReference type="SUPFAM" id="SSF55298">
    <property type="entry name" value="YjgF-like"/>
    <property type="match status" value="1"/>
</dbReference>
<evidence type="ECO:0000256" key="3">
    <source>
        <dbReference type="SAM" id="Coils"/>
    </source>
</evidence>
<dbReference type="Gene3D" id="3.40.190.10">
    <property type="entry name" value="Periplasmic binding protein-like II"/>
    <property type="match status" value="2"/>
</dbReference>
<dbReference type="Proteomes" id="UP000438196">
    <property type="component" value="Unassembled WGS sequence"/>
</dbReference>
<feature type="domain" description="Solute-binding protein family 3/N-terminal" evidence="5">
    <location>
        <begin position="31"/>
        <end position="258"/>
    </location>
</feature>
<dbReference type="SMART" id="SM00062">
    <property type="entry name" value="PBPb"/>
    <property type="match status" value="1"/>
</dbReference>
<evidence type="ECO:0000259" key="5">
    <source>
        <dbReference type="SMART" id="SM00062"/>
    </source>
</evidence>
<dbReference type="RefSeq" id="WP_155583436.1">
    <property type="nucleotide sequence ID" value="NZ_JBHSTH010000045.1"/>
</dbReference>
<reference evidence="6 7" key="1">
    <citation type="submission" date="2019-11" db="EMBL/GenBank/DDBJ databases">
        <title>Pseudomonas karstica sp. nov. and Pseudomonas spelaei sp. nov. from karst caves.</title>
        <authorList>
            <person name="Zeman M."/>
        </authorList>
    </citation>
    <scope>NUCLEOTIDE SEQUENCE [LARGE SCALE GENOMIC DNA]</scope>
    <source>
        <strain evidence="6 7">CCM 7893</strain>
    </source>
</reference>
<evidence type="ECO:0000313" key="7">
    <source>
        <dbReference type="Proteomes" id="UP000438196"/>
    </source>
</evidence>
<evidence type="ECO:0000256" key="4">
    <source>
        <dbReference type="SAM" id="SignalP"/>
    </source>
</evidence>
<dbReference type="PANTHER" id="PTHR35936">
    <property type="entry name" value="MEMBRANE-BOUND LYTIC MUREIN TRANSGLYCOSYLASE F"/>
    <property type="match status" value="1"/>
</dbReference>
<protein>
    <submittedName>
        <fullName evidence="6">Transporter substrate-binding domain-containing protein</fullName>
    </submittedName>
</protein>
<dbReference type="PANTHER" id="PTHR35936:SF13">
    <property type="entry name" value="HISTIDINE-BINDING PERIPLASMIC PROTEIN"/>
    <property type="match status" value="1"/>
</dbReference>
<keyword evidence="7" id="KW-1185">Reference proteome</keyword>
<dbReference type="CDD" id="cd00448">
    <property type="entry name" value="YjgF_YER057c_UK114_family"/>
    <property type="match status" value="1"/>
</dbReference>
<dbReference type="OrthoDB" id="9808943at2"/>
<accession>A0A6I3WB49</accession>
<proteinExistence type="inferred from homology"/>